<protein>
    <submittedName>
        <fullName evidence="2">Uncharacterized protein</fullName>
    </submittedName>
</protein>
<keyword evidence="3" id="KW-1185">Reference proteome</keyword>
<dbReference type="AlphaFoldDB" id="A0A369BP68"/>
<dbReference type="Proteomes" id="UP000253090">
    <property type="component" value="Unassembled WGS sequence"/>
</dbReference>
<evidence type="ECO:0000313" key="2">
    <source>
        <dbReference type="EMBL" id="RCX21464.1"/>
    </source>
</evidence>
<gene>
    <name evidence="2" type="ORF">DFP94_102217</name>
</gene>
<comment type="caution">
    <text evidence="2">The sequence shown here is derived from an EMBL/GenBank/DDBJ whole genome shotgun (WGS) entry which is preliminary data.</text>
</comment>
<accession>A0A369BP68</accession>
<feature type="compositionally biased region" description="Polar residues" evidence="1">
    <location>
        <begin position="1"/>
        <end position="10"/>
    </location>
</feature>
<evidence type="ECO:0000256" key="1">
    <source>
        <dbReference type="SAM" id="MobiDB-lite"/>
    </source>
</evidence>
<evidence type="ECO:0000313" key="3">
    <source>
        <dbReference type="Proteomes" id="UP000253090"/>
    </source>
</evidence>
<organism evidence="2 3">
    <name type="scientific">Fontibacillus phaseoli</name>
    <dbReference type="NCBI Taxonomy" id="1416533"/>
    <lineage>
        <taxon>Bacteria</taxon>
        <taxon>Bacillati</taxon>
        <taxon>Bacillota</taxon>
        <taxon>Bacilli</taxon>
        <taxon>Bacillales</taxon>
        <taxon>Paenibacillaceae</taxon>
        <taxon>Fontibacillus</taxon>
    </lineage>
</organism>
<dbReference type="EMBL" id="QPJW01000002">
    <property type="protein sequence ID" value="RCX21464.1"/>
    <property type="molecule type" value="Genomic_DNA"/>
</dbReference>
<reference evidence="2 3" key="1">
    <citation type="submission" date="2018-07" db="EMBL/GenBank/DDBJ databases">
        <title>Genomic Encyclopedia of Type Strains, Phase III (KMG-III): the genomes of soil and plant-associated and newly described type strains.</title>
        <authorList>
            <person name="Whitman W."/>
        </authorList>
    </citation>
    <scope>NUCLEOTIDE SEQUENCE [LARGE SCALE GENOMIC DNA]</scope>
    <source>
        <strain evidence="2 3">CECT 8333</strain>
    </source>
</reference>
<sequence>MDKQSKQTTDPAPKTNEKLNSTPHTGKMDAEFAEELTSSDIKSAFKNPVTGEERLY</sequence>
<dbReference type="RefSeq" id="WP_181873073.1">
    <property type="nucleotide sequence ID" value="NZ_QPJW01000002.1"/>
</dbReference>
<name>A0A369BP68_9BACL</name>
<feature type="region of interest" description="Disordered" evidence="1">
    <location>
        <begin position="1"/>
        <end position="56"/>
    </location>
</feature>
<proteinExistence type="predicted"/>